<feature type="region of interest" description="Disordered" evidence="1">
    <location>
        <begin position="232"/>
        <end position="282"/>
    </location>
</feature>
<protein>
    <submittedName>
        <fullName evidence="2">Uncharacterized protein</fullName>
    </submittedName>
</protein>
<dbReference type="PANTHER" id="PTHR40708:SF1">
    <property type="entry name" value="RIKEN CDNA 1700113H08 GENE"/>
    <property type="match status" value="1"/>
</dbReference>
<evidence type="ECO:0000313" key="2">
    <source>
        <dbReference type="EMBL" id="KAF6493843.1"/>
    </source>
</evidence>
<sequence>MGEEAFLSLRARPFAIRIQKSSCYIPIVRSATLWERSVSHANPHPHHERTALPCSRFIAHMKNFSESLKFSSLRFLRYPGSICLHAENVKAKVRKQIPDLSGTNQCCLELENAKMAANLVFPEAIQTPMARKKLLYTCQYSVPSSPDVSIASFEEESHEEASSRTTSSSEWYETPLMFTVRQEFNKSDRGAPKQAWSSVVLEKPMTEVPVPSNSAYPLRLEAAGTQLIRHVRCQNQPSRNSKRNSVPPGPTARPSTAIGLCGRRQSPLAPSRVSWSSSETKLEERMAATGDTLANPDSQSRLQGAPGNLVRRDAVAMTPEMLPKHLHPLEIKGPRADASLHDSLAGAPHLQLAGSPTHLPTKKLIVTCSYPPSRPPPRFHTVCSQAPPRLRVNAHLY</sequence>
<dbReference type="EMBL" id="JACASE010000002">
    <property type="protein sequence ID" value="KAF6493843.1"/>
    <property type="molecule type" value="Genomic_DNA"/>
</dbReference>
<dbReference type="Pfam" id="PF15380">
    <property type="entry name" value="DUF4607"/>
    <property type="match status" value="1"/>
</dbReference>
<gene>
    <name evidence="2" type="ORF">HJG63_001673</name>
</gene>
<accession>A0A7J8JAE8</accession>
<evidence type="ECO:0000256" key="1">
    <source>
        <dbReference type="SAM" id="MobiDB-lite"/>
    </source>
</evidence>
<keyword evidence="3" id="KW-1185">Reference proteome</keyword>
<proteinExistence type="predicted"/>
<dbReference type="Proteomes" id="UP000593571">
    <property type="component" value="Unassembled WGS sequence"/>
</dbReference>
<dbReference type="AlphaFoldDB" id="A0A7J8JAE8"/>
<reference evidence="2 3" key="1">
    <citation type="journal article" date="2020" name="Nature">
        <title>Six reference-quality genomes reveal evolution of bat adaptations.</title>
        <authorList>
            <person name="Jebb D."/>
            <person name="Huang Z."/>
            <person name="Pippel M."/>
            <person name="Hughes G.M."/>
            <person name="Lavrichenko K."/>
            <person name="Devanna P."/>
            <person name="Winkler S."/>
            <person name="Jermiin L.S."/>
            <person name="Skirmuntt E.C."/>
            <person name="Katzourakis A."/>
            <person name="Burkitt-Gray L."/>
            <person name="Ray D.A."/>
            <person name="Sullivan K.A.M."/>
            <person name="Roscito J.G."/>
            <person name="Kirilenko B.M."/>
            <person name="Davalos L.M."/>
            <person name="Corthals A.P."/>
            <person name="Power M.L."/>
            <person name="Jones G."/>
            <person name="Ransome R.D."/>
            <person name="Dechmann D.K.N."/>
            <person name="Locatelli A.G."/>
            <person name="Puechmaille S.J."/>
            <person name="Fedrigo O."/>
            <person name="Jarvis E.D."/>
            <person name="Hiller M."/>
            <person name="Vernes S.C."/>
            <person name="Myers E.W."/>
            <person name="Teeling E.C."/>
        </authorList>
    </citation>
    <scope>NUCLEOTIDE SEQUENCE [LARGE SCALE GENOMIC DNA]</scope>
    <source>
        <strain evidence="2">MRouAeg1</strain>
        <tissue evidence="2">Muscle</tissue>
    </source>
</reference>
<evidence type="ECO:0000313" key="3">
    <source>
        <dbReference type="Proteomes" id="UP000593571"/>
    </source>
</evidence>
<dbReference type="InterPro" id="IPR029288">
    <property type="entry name" value="DUF4607"/>
</dbReference>
<organism evidence="2 3">
    <name type="scientific">Rousettus aegyptiacus</name>
    <name type="common">Egyptian fruit bat</name>
    <name type="synonym">Pteropus aegyptiacus</name>
    <dbReference type="NCBI Taxonomy" id="9407"/>
    <lineage>
        <taxon>Eukaryota</taxon>
        <taxon>Metazoa</taxon>
        <taxon>Chordata</taxon>
        <taxon>Craniata</taxon>
        <taxon>Vertebrata</taxon>
        <taxon>Euteleostomi</taxon>
        <taxon>Mammalia</taxon>
        <taxon>Eutheria</taxon>
        <taxon>Laurasiatheria</taxon>
        <taxon>Chiroptera</taxon>
        <taxon>Yinpterochiroptera</taxon>
        <taxon>Pteropodoidea</taxon>
        <taxon>Pteropodidae</taxon>
        <taxon>Rousettinae</taxon>
        <taxon>Rousettus</taxon>
    </lineage>
</organism>
<name>A0A7J8JAE8_ROUAE</name>
<comment type="caution">
    <text evidence="2">The sequence shown here is derived from an EMBL/GenBank/DDBJ whole genome shotgun (WGS) entry which is preliminary data.</text>
</comment>
<dbReference type="PANTHER" id="PTHR40708">
    <property type="entry name" value="RIKEN CDNA 1700113H08 GENE"/>
    <property type="match status" value="1"/>
</dbReference>